<sequence length="307" mass="35071">MSWNLEWFFDEYQGDNHSALAKEKSSPSRDDWNGRRDAVASAIASRSPTVVAVQEVESRRVLWYLTRAIARHHRQAYREFAMESEDHYTEQDVGFLVRDPADLLSISHQKQTRAMRRSQTFFDLSKHLFGVFSVPAGDRQERVTILNVHMRSRPEAASIRQRQARLAHHWIADAIAAGGNVIVLGDFNTEETGDEPRPGTDLGILCGMETDAIDDDLVDLTRQLPAAERSTHLLGKHFDRILVSQSLLDDDPAAPDLVFESVSVLPALAIRAERDDPLRHWEHFWEIPDEERDLSDHYPVLASFRIR</sequence>
<keyword evidence="10" id="KW-0255">Endonuclease</keyword>
<dbReference type="InterPro" id="IPR036691">
    <property type="entry name" value="Endo/exonu/phosph_ase_sf"/>
</dbReference>
<dbReference type="GO" id="GO:0046872">
    <property type="term" value="F:metal ion binding"/>
    <property type="evidence" value="ECO:0007669"/>
    <property type="project" value="UniProtKB-KW"/>
</dbReference>
<gene>
    <name evidence="10" type="ORF">FYK55_22505</name>
</gene>
<evidence type="ECO:0000256" key="1">
    <source>
        <dbReference type="ARBA" id="ARBA00001936"/>
    </source>
</evidence>
<dbReference type="EMBL" id="VWOX01000015">
    <property type="protein sequence ID" value="KAA5540106.1"/>
    <property type="molecule type" value="Genomic_DNA"/>
</dbReference>
<dbReference type="InterPro" id="IPR005135">
    <property type="entry name" value="Endo/exonuclease/phosphatase"/>
</dbReference>
<keyword evidence="5" id="KW-0227">DNA damage</keyword>
<dbReference type="AlphaFoldDB" id="A0A5M6CYZ4"/>
<proteinExistence type="predicted"/>
<evidence type="ECO:0000256" key="4">
    <source>
        <dbReference type="ARBA" id="ARBA00022723"/>
    </source>
</evidence>
<keyword evidence="4" id="KW-0479">Metal-binding</keyword>
<keyword evidence="11" id="KW-1185">Reference proteome</keyword>
<evidence type="ECO:0000313" key="10">
    <source>
        <dbReference type="EMBL" id="KAA5540106.1"/>
    </source>
</evidence>
<evidence type="ECO:0000256" key="5">
    <source>
        <dbReference type="ARBA" id="ARBA00022763"/>
    </source>
</evidence>
<accession>A0A5M6CYZ4</accession>
<evidence type="ECO:0000256" key="8">
    <source>
        <dbReference type="ARBA" id="ARBA00023204"/>
    </source>
</evidence>
<dbReference type="GO" id="GO:0004519">
    <property type="term" value="F:endonuclease activity"/>
    <property type="evidence" value="ECO:0007669"/>
    <property type="project" value="UniProtKB-KW"/>
</dbReference>
<keyword evidence="6" id="KW-0378">Hydrolase</keyword>
<evidence type="ECO:0000256" key="6">
    <source>
        <dbReference type="ARBA" id="ARBA00022801"/>
    </source>
</evidence>
<comment type="caution">
    <text evidence="10">The sequence shown here is derived from an EMBL/GenBank/DDBJ whole genome shotgun (WGS) entry which is preliminary data.</text>
</comment>
<dbReference type="PANTHER" id="PTHR15822">
    <property type="entry name" value="TRAF AND TNF RECEPTOR-ASSOCIATED PROTEIN"/>
    <property type="match status" value="1"/>
</dbReference>
<feature type="domain" description="Endonuclease/exonuclease/phosphatase" evidence="9">
    <location>
        <begin position="1"/>
        <end position="251"/>
    </location>
</feature>
<dbReference type="Pfam" id="PF03372">
    <property type="entry name" value="Exo_endo_phos"/>
    <property type="match status" value="1"/>
</dbReference>
<dbReference type="InterPro" id="IPR051547">
    <property type="entry name" value="TDP2-like"/>
</dbReference>
<evidence type="ECO:0000256" key="2">
    <source>
        <dbReference type="ARBA" id="ARBA00001946"/>
    </source>
</evidence>
<dbReference type="SUPFAM" id="SSF56219">
    <property type="entry name" value="DNase I-like"/>
    <property type="match status" value="1"/>
</dbReference>
<keyword evidence="8" id="KW-0234">DNA repair</keyword>
<dbReference type="GO" id="GO:0006281">
    <property type="term" value="P:DNA repair"/>
    <property type="evidence" value="ECO:0007669"/>
    <property type="project" value="UniProtKB-KW"/>
</dbReference>
<keyword evidence="3" id="KW-0540">Nuclease</keyword>
<evidence type="ECO:0000259" key="9">
    <source>
        <dbReference type="Pfam" id="PF03372"/>
    </source>
</evidence>
<evidence type="ECO:0000313" key="11">
    <source>
        <dbReference type="Proteomes" id="UP000324479"/>
    </source>
</evidence>
<comment type="cofactor">
    <cofactor evidence="1">
        <name>Mn(2+)</name>
        <dbReference type="ChEBI" id="CHEBI:29035"/>
    </cofactor>
</comment>
<evidence type="ECO:0000256" key="3">
    <source>
        <dbReference type="ARBA" id="ARBA00022722"/>
    </source>
</evidence>
<protein>
    <submittedName>
        <fullName evidence="10">Endonuclease</fullName>
    </submittedName>
</protein>
<keyword evidence="7" id="KW-0460">Magnesium</keyword>
<evidence type="ECO:0000256" key="7">
    <source>
        <dbReference type="ARBA" id="ARBA00022842"/>
    </source>
</evidence>
<dbReference type="GO" id="GO:0016787">
    <property type="term" value="F:hydrolase activity"/>
    <property type="evidence" value="ECO:0007669"/>
    <property type="project" value="UniProtKB-KW"/>
</dbReference>
<organism evidence="10 11">
    <name type="scientific">Roseiconus nitratireducens</name>
    <dbReference type="NCBI Taxonomy" id="2605748"/>
    <lineage>
        <taxon>Bacteria</taxon>
        <taxon>Pseudomonadati</taxon>
        <taxon>Planctomycetota</taxon>
        <taxon>Planctomycetia</taxon>
        <taxon>Pirellulales</taxon>
        <taxon>Pirellulaceae</taxon>
        <taxon>Roseiconus</taxon>
    </lineage>
</organism>
<dbReference type="Gene3D" id="3.60.10.10">
    <property type="entry name" value="Endonuclease/exonuclease/phosphatase"/>
    <property type="match status" value="1"/>
</dbReference>
<dbReference type="PANTHER" id="PTHR15822:SF4">
    <property type="entry name" value="TYROSYL-DNA PHOSPHODIESTERASE 2"/>
    <property type="match status" value="1"/>
</dbReference>
<comment type="cofactor">
    <cofactor evidence="2">
        <name>Mg(2+)</name>
        <dbReference type="ChEBI" id="CHEBI:18420"/>
    </cofactor>
</comment>
<name>A0A5M6CYZ4_9BACT</name>
<dbReference type="Proteomes" id="UP000324479">
    <property type="component" value="Unassembled WGS sequence"/>
</dbReference>
<reference evidence="10 11" key="1">
    <citation type="submission" date="2019-08" db="EMBL/GenBank/DDBJ databases">
        <authorList>
            <person name="Dhanesh K."/>
            <person name="Kumar G."/>
            <person name="Sasikala C."/>
            <person name="Venkata Ramana C."/>
        </authorList>
    </citation>
    <scope>NUCLEOTIDE SEQUENCE [LARGE SCALE GENOMIC DNA]</scope>
    <source>
        <strain evidence="10 11">JC645</strain>
    </source>
</reference>